<dbReference type="GO" id="GO:0003700">
    <property type="term" value="F:DNA-binding transcription factor activity"/>
    <property type="evidence" value="ECO:0007669"/>
    <property type="project" value="InterPro"/>
</dbReference>
<reference evidence="5 6" key="1">
    <citation type="journal article" date="2013" name="Environ. Microbiol.">
        <title>Complete genome, catabolic sub-proteomes and key-metabolites of Desulfobacula toluolica Tol2, a marine, aromatic compound-degrading, sulfate-reducing bacterium.</title>
        <authorList>
            <person name="Wohlbrand L."/>
            <person name="Jacob J.H."/>
            <person name="Kube M."/>
            <person name="Mussmann M."/>
            <person name="Jarling R."/>
            <person name="Beck A."/>
            <person name="Amann R."/>
            <person name="Wilkes H."/>
            <person name="Reinhardt R."/>
            <person name="Rabus R."/>
        </authorList>
    </citation>
    <scope>NUCLEOTIDE SEQUENCE [LARGE SCALE GENOMIC DNA]</scope>
    <source>
        <strain evidence="6">DSM 7467 / Tol2</strain>
    </source>
</reference>
<dbReference type="SMART" id="SM00347">
    <property type="entry name" value="HTH_MARR"/>
    <property type="match status" value="1"/>
</dbReference>
<evidence type="ECO:0000259" key="4">
    <source>
        <dbReference type="PROSITE" id="PS50995"/>
    </source>
</evidence>
<dbReference type="InterPro" id="IPR036388">
    <property type="entry name" value="WH-like_DNA-bd_sf"/>
</dbReference>
<evidence type="ECO:0000313" key="5">
    <source>
        <dbReference type="EMBL" id="CCK81461.1"/>
    </source>
</evidence>
<gene>
    <name evidence="5" type="ordered locus">TOL2_C33040</name>
</gene>
<dbReference type="EMBL" id="FO203503">
    <property type="protein sequence ID" value="CCK81461.1"/>
    <property type="molecule type" value="Genomic_DNA"/>
</dbReference>
<keyword evidence="2" id="KW-0238">DNA-binding</keyword>
<sequence>MENKADIIKKVIQAFRSAAVKYCRGEELPIRVNTDVTASTREVHMIQAIGDNEQLGVTELARLFGTSKSAASQLVSRLSKKGFLKKKSSRKNNKEVRLVLTDLGWEAYKTHEQYHSKDMDYLVGKMETFSMSQIAMFLVMLESLDDIMEQRIEE</sequence>
<evidence type="ECO:0000256" key="3">
    <source>
        <dbReference type="ARBA" id="ARBA00023163"/>
    </source>
</evidence>
<keyword evidence="6" id="KW-1185">Reference proteome</keyword>
<evidence type="ECO:0000256" key="2">
    <source>
        <dbReference type="ARBA" id="ARBA00023125"/>
    </source>
</evidence>
<dbReference type="InterPro" id="IPR036390">
    <property type="entry name" value="WH_DNA-bd_sf"/>
</dbReference>
<keyword evidence="1" id="KW-0805">Transcription regulation</keyword>
<dbReference type="AlphaFoldDB" id="K0NJ16"/>
<dbReference type="PANTHER" id="PTHR42756:SF1">
    <property type="entry name" value="TRANSCRIPTIONAL REPRESSOR OF EMRAB OPERON"/>
    <property type="match status" value="1"/>
</dbReference>
<dbReference type="Pfam" id="PF12802">
    <property type="entry name" value="MarR_2"/>
    <property type="match status" value="1"/>
</dbReference>
<dbReference type="HOGENOM" id="CLU_083287_11_0_7"/>
<dbReference type="SUPFAM" id="SSF46785">
    <property type="entry name" value="Winged helix' DNA-binding domain"/>
    <property type="match status" value="1"/>
</dbReference>
<dbReference type="Proteomes" id="UP000007347">
    <property type="component" value="Chromosome"/>
</dbReference>
<dbReference type="OrthoDB" id="5422630at2"/>
<evidence type="ECO:0000313" key="6">
    <source>
        <dbReference type="Proteomes" id="UP000007347"/>
    </source>
</evidence>
<keyword evidence="3" id="KW-0804">Transcription</keyword>
<dbReference type="KEGG" id="dto:TOL2_C33040"/>
<name>K0NJ16_DESTT</name>
<dbReference type="PROSITE" id="PS50995">
    <property type="entry name" value="HTH_MARR_2"/>
    <property type="match status" value="1"/>
</dbReference>
<proteinExistence type="predicted"/>
<feature type="domain" description="HTH marR-type" evidence="4">
    <location>
        <begin position="4"/>
        <end position="146"/>
    </location>
</feature>
<evidence type="ECO:0000256" key="1">
    <source>
        <dbReference type="ARBA" id="ARBA00023015"/>
    </source>
</evidence>
<dbReference type="RefSeq" id="WP_014958650.1">
    <property type="nucleotide sequence ID" value="NC_018645.1"/>
</dbReference>
<dbReference type="GO" id="GO:0003677">
    <property type="term" value="F:DNA binding"/>
    <property type="evidence" value="ECO:0007669"/>
    <property type="project" value="UniProtKB-KW"/>
</dbReference>
<organism evidence="5 6">
    <name type="scientific">Desulfobacula toluolica (strain DSM 7467 / Tol2)</name>
    <dbReference type="NCBI Taxonomy" id="651182"/>
    <lineage>
        <taxon>Bacteria</taxon>
        <taxon>Pseudomonadati</taxon>
        <taxon>Thermodesulfobacteriota</taxon>
        <taxon>Desulfobacteria</taxon>
        <taxon>Desulfobacterales</taxon>
        <taxon>Desulfobacteraceae</taxon>
        <taxon>Desulfobacula</taxon>
    </lineage>
</organism>
<dbReference type="Gene3D" id="1.10.10.10">
    <property type="entry name" value="Winged helix-like DNA-binding domain superfamily/Winged helix DNA-binding domain"/>
    <property type="match status" value="1"/>
</dbReference>
<dbReference type="STRING" id="651182.TOL2_C33040"/>
<protein>
    <submittedName>
        <fullName evidence="5">Transcriptional regulator, MarR family</fullName>
    </submittedName>
</protein>
<accession>K0NJ16</accession>
<dbReference type="InterPro" id="IPR000835">
    <property type="entry name" value="HTH_MarR-typ"/>
</dbReference>
<dbReference type="PANTHER" id="PTHR42756">
    <property type="entry name" value="TRANSCRIPTIONAL REGULATOR, MARR"/>
    <property type="match status" value="1"/>
</dbReference>